<comment type="caution">
    <text evidence="2">The sequence shown here is derived from an EMBL/GenBank/DDBJ whole genome shotgun (WGS) entry which is preliminary data.</text>
</comment>
<feature type="domain" description="NAD-dependent epimerase/dehydratase" evidence="1">
    <location>
        <begin position="29"/>
        <end position="197"/>
    </location>
</feature>
<proteinExistence type="predicted"/>
<evidence type="ECO:0000313" key="3">
    <source>
        <dbReference type="Proteomes" id="UP000441354"/>
    </source>
</evidence>
<dbReference type="PANTHER" id="PTHR43245">
    <property type="entry name" value="BIFUNCTIONAL POLYMYXIN RESISTANCE PROTEIN ARNA"/>
    <property type="match status" value="1"/>
</dbReference>
<dbReference type="PANTHER" id="PTHR43245:SF58">
    <property type="entry name" value="BLL5923 PROTEIN"/>
    <property type="match status" value="1"/>
</dbReference>
<dbReference type="AlphaFoldDB" id="A0A7V7RLF9"/>
<dbReference type="InterPro" id="IPR001509">
    <property type="entry name" value="Epimerase_deHydtase"/>
</dbReference>
<dbReference type="RefSeq" id="WP_151573895.1">
    <property type="nucleotide sequence ID" value="NZ_WBOT01000003.1"/>
</dbReference>
<evidence type="ECO:0000259" key="1">
    <source>
        <dbReference type="Pfam" id="PF01370"/>
    </source>
</evidence>
<dbReference type="SUPFAM" id="SSF51735">
    <property type="entry name" value="NAD(P)-binding Rossmann-fold domains"/>
    <property type="match status" value="1"/>
</dbReference>
<keyword evidence="3" id="KW-1185">Reference proteome</keyword>
<dbReference type="OrthoDB" id="9808602at2"/>
<name>A0A7V7RLF9_9BACI</name>
<dbReference type="Gene3D" id="3.40.50.720">
    <property type="entry name" value="NAD(P)-binding Rossmann-like Domain"/>
    <property type="match status" value="1"/>
</dbReference>
<organism evidence="2 3">
    <name type="scientific">Bacillus mesophilum</name>
    <dbReference type="NCBI Taxonomy" id="1071718"/>
    <lineage>
        <taxon>Bacteria</taxon>
        <taxon>Bacillati</taxon>
        <taxon>Bacillota</taxon>
        <taxon>Bacilli</taxon>
        <taxon>Bacillales</taxon>
        <taxon>Bacillaceae</taxon>
        <taxon>Bacillus</taxon>
    </lineage>
</organism>
<sequence>MKKILITGVNSYIGTSFKKWVSQYPDKYSVDFVSIRDDHWRKKSFSGYDAIFHTAAIVHVNENDTGKYFKVNRDLTVDLAKKAKKEGVKQFIFLSTMGVYGTEIGSITKDTKPIPKTTYAQSKYEAEQLLIEISSSDFNVAILRPPIVYGRGCPGNYVRLAKLAISLPIFPDIENERSMIYIDNLSEFIRIIIDNSQGGIYFPQNKNYVNTTELVRLIAKARGKEVKTSKVFNWAVAIGLKLSGTLRKVFGSFVYDIEISGSPGAEINFKKIDYEVVAFEESIIRTEGREQM</sequence>
<dbReference type="Pfam" id="PF01370">
    <property type="entry name" value="Epimerase"/>
    <property type="match status" value="1"/>
</dbReference>
<reference evidence="2 3" key="1">
    <citation type="journal article" date="2014" name="Arch. Microbiol.">
        <title>Bacillus mesophilum sp. nov., strain IITR-54T, a novel 4-chlorobiphenyl dechlorinating bacterium.</title>
        <authorList>
            <person name="Manickam N."/>
            <person name="Singh N.K."/>
            <person name="Bajaj A."/>
            <person name="Kumar R.M."/>
            <person name="Kaur G."/>
            <person name="Kaur N."/>
            <person name="Bala M."/>
            <person name="Kumar A."/>
            <person name="Mayilraj S."/>
        </authorList>
    </citation>
    <scope>NUCLEOTIDE SEQUENCE [LARGE SCALE GENOMIC DNA]</scope>
    <source>
        <strain evidence="2 3">IITR-54</strain>
    </source>
</reference>
<evidence type="ECO:0000313" key="2">
    <source>
        <dbReference type="EMBL" id="KAB2332596.1"/>
    </source>
</evidence>
<accession>A0A7V7RLF9</accession>
<dbReference type="InterPro" id="IPR036291">
    <property type="entry name" value="NAD(P)-bd_dom_sf"/>
</dbReference>
<dbReference type="InterPro" id="IPR050177">
    <property type="entry name" value="Lipid_A_modif_metabolic_enz"/>
</dbReference>
<protein>
    <submittedName>
        <fullName evidence="2">NAD-dependent epimerase/dehydratase family protein</fullName>
    </submittedName>
</protein>
<dbReference type="Proteomes" id="UP000441354">
    <property type="component" value="Unassembled WGS sequence"/>
</dbReference>
<gene>
    <name evidence="2" type="ORF">F7732_10915</name>
</gene>
<dbReference type="EMBL" id="WBOT01000003">
    <property type="protein sequence ID" value="KAB2332596.1"/>
    <property type="molecule type" value="Genomic_DNA"/>
</dbReference>